<dbReference type="OrthoDB" id="3142841at2759"/>
<feature type="transmembrane region" description="Helical" evidence="2">
    <location>
        <begin position="246"/>
        <end position="267"/>
    </location>
</feature>
<evidence type="ECO:0000313" key="3">
    <source>
        <dbReference type="EMBL" id="KAL0259001.1"/>
    </source>
</evidence>
<evidence type="ECO:0000256" key="1">
    <source>
        <dbReference type="SAM" id="MobiDB-lite"/>
    </source>
</evidence>
<dbReference type="EMBL" id="JAJVCZ030000006">
    <property type="protein sequence ID" value="KAL0259001.1"/>
    <property type="molecule type" value="Genomic_DNA"/>
</dbReference>
<dbReference type="PANTHER" id="PTHR33927:SF5">
    <property type="entry name" value="ENZYME, PUTATIVE (AFU_ORTHOLOGUE AFUA_8G01222)-RELATED"/>
    <property type="match status" value="1"/>
</dbReference>
<keyword evidence="2" id="KW-0472">Membrane</keyword>
<dbReference type="Proteomes" id="UP001430584">
    <property type="component" value="Unassembled WGS sequence"/>
</dbReference>
<evidence type="ECO:0000313" key="6">
    <source>
        <dbReference type="Proteomes" id="UP001430584"/>
    </source>
</evidence>
<evidence type="ECO:0000256" key="2">
    <source>
        <dbReference type="SAM" id="Phobius"/>
    </source>
</evidence>
<comment type="caution">
    <text evidence="4">The sequence shown here is derived from an EMBL/GenBank/DDBJ whole genome shotgun (WGS) entry which is preliminary data.</text>
</comment>
<keyword evidence="2" id="KW-1133">Transmembrane helix</keyword>
<dbReference type="AlphaFoldDB" id="A0A1S8BDR6"/>
<feature type="transmembrane region" description="Helical" evidence="2">
    <location>
        <begin position="346"/>
        <end position="366"/>
    </location>
</feature>
<protein>
    <recommendedName>
        <fullName evidence="7">Nonribosomal peptide synthetase 12</fullName>
    </recommendedName>
</protein>
<evidence type="ECO:0000313" key="4">
    <source>
        <dbReference type="EMBL" id="OMP85576.1"/>
    </source>
</evidence>
<feature type="region of interest" description="Disordered" evidence="1">
    <location>
        <begin position="85"/>
        <end position="125"/>
    </location>
</feature>
<feature type="transmembrane region" description="Helical" evidence="2">
    <location>
        <begin position="319"/>
        <end position="340"/>
    </location>
</feature>
<name>A0A1S8BDR6_9PEZI</name>
<reference evidence="3 6" key="2">
    <citation type="submission" date="2024-02" db="EMBL/GenBank/DDBJ databases">
        <title>De novo assembly and annotation of 12 fungi associated with fruit tree decline syndrome in Ontario, Canada.</title>
        <authorList>
            <person name="Sulman M."/>
            <person name="Ellouze W."/>
            <person name="Ilyukhin E."/>
        </authorList>
    </citation>
    <scope>NUCLEOTIDE SEQUENCE [LARGE SCALE GENOMIC DNA]</scope>
    <source>
        <strain evidence="3 6">FDS-637</strain>
    </source>
</reference>
<accession>A0A1S8BDR6</accession>
<dbReference type="EMBL" id="MSZU01000084">
    <property type="protein sequence ID" value="OMP85576.1"/>
    <property type="molecule type" value="Genomic_DNA"/>
</dbReference>
<organism evidence="4 5">
    <name type="scientific">Diplodia seriata</name>
    <dbReference type="NCBI Taxonomy" id="420778"/>
    <lineage>
        <taxon>Eukaryota</taxon>
        <taxon>Fungi</taxon>
        <taxon>Dikarya</taxon>
        <taxon>Ascomycota</taxon>
        <taxon>Pezizomycotina</taxon>
        <taxon>Dothideomycetes</taxon>
        <taxon>Dothideomycetes incertae sedis</taxon>
        <taxon>Botryosphaeriales</taxon>
        <taxon>Botryosphaeriaceae</taxon>
        <taxon>Diplodia</taxon>
    </lineage>
</organism>
<feature type="compositionally biased region" description="Polar residues" evidence="1">
    <location>
        <begin position="115"/>
        <end position="124"/>
    </location>
</feature>
<dbReference type="PANTHER" id="PTHR33927">
    <property type="entry name" value="TRANSMEMBRANE PROTEIN"/>
    <property type="match status" value="1"/>
</dbReference>
<keyword evidence="2" id="KW-0812">Transmembrane</keyword>
<dbReference type="Proteomes" id="UP000190776">
    <property type="component" value="Unassembled WGS sequence"/>
</dbReference>
<proteinExistence type="predicted"/>
<evidence type="ECO:0000313" key="5">
    <source>
        <dbReference type="Proteomes" id="UP000190776"/>
    </source>
</evidence>
<evidence type="ECO:0008006" key="7">
    <source>
        <dbReference type="Google" id="ProtNLM"/>
    </source>
</evidence>
<sequence length="579" mass="63960">MSIQSTSGASNPVVLQHQFPRVDGRANGFEDNTSPFNSRFTEVERPASALVSAYHASSGSTHEPLKEFEAARSLANVDLRPDFEHEPKDFPPFDEDADSSSADNRDPEKEHSYRDSTGSSSLAPTTRAYDPTQLLELPPQHGPRLYRDFRWRFFTVYRKIYTVVFLLNLLWGVVGFYFSDFGDNVYDSGKLASDSVASAVAVNVMVGIAVRNEHVINVLFSTFIATPHWMPLWFRRSCAMIYSYGGFHSGCTTASAAWYAIYTGVAIREYTSGQQPSPVFVVLSSVLLSLFVAIIILALPNLRQKYHNHFEGMHRFAGWTVLGIFWAQLIASAILGGRMMNKAPGIVLATSPAFWFLTTATLFVIYPWARLRKHPVEVDSLSTHAIRIHFPFGQPRLCSAIRIADRPLVENHSFATIPRPDGKPGFSVVVSSAGDWTRRVISSPPRSLYVRSGPNQGMAAVTRLFSPVVLIATGSGIGPCLGFFVGRPGHDVRVIWSTKNPLATYGPAVLDMVTAADPHARIIDTDKTGRPDIVRLAYTAYREAGAEAVCIVSNKKVVDMVVFEMESRGVPAYGPIWDS</sequence>
<gene>
    <name evidence="4" type="ORF">BK809_0004247</name>
    <name evidence="3" type="ORF">SLS55_006506</name>
</gene>
<feature type="transmembrane region" description="Helical" evidence="2">
    <location>
        <begin position="160"/>
        <end position="178"/>
    </location>
</feature>
<dbReference type="InterPro" id="IPR052979">
    <property type="entry name" value="Adenylate-forming_domain"/>
</dbReference>
<reference evidence="4 5" key="1">
    <citation type="submission" date="2017-01" db="EMBL/GenBank/DDBJ databases">
        <title>Draft genome sequence of Diplodia seriata F98.1, a fungal species involved in grapevine trunk diseases.</title>
        <authorList>
            <person name="Robert-Siegwald G."/>
            <person name="Vallet J."/>
            <person name="Abou-Mansour E."/>
            <person name="Xu J."/>
            <person name="Rey P."/>
            <person name="Bertsch C."/>
            <person name="Rego C."/>
            <person name="Larignon P."/>
            <person name="Fontaine F."/>
            <person name="Lebrun M.-H."/>
        </authorList>
    </citation>
    <scope>NUCLEOTIDE SEQUENCE [LARGE SCALE GENOMIC DNA]</scope>
    <source>
        <strain evidence="4 5">F98.1</strain>
    </source>
</reference>
<feature type="compositionally biased region" description="Basic and acidic residues" evidence="1">
    <location>
        <begin position="103"/>
        <end position="114"/>
    </location>
</feature>
<keyword evidence="6" id="KW-1185">Reference proteome</keyword>
<feature type="transmembrane region" description="Helical" evidence="2">
    <location>
        <begin position="279"/>
        <end position="299"/>
    </location>
</feature>
<feature type="transmembrane region" description="Helical" evidence="2">
    <location>
        <begin position="215"/>
        <end position="234"/>
    </location>
</feature>